<keyword evidence="2 5" id="KW-0645">Protease</keyword>
<dbReference type="PANTHER" id="PTHR43806">
    <property type="entry name" value="PEPTIDASE S8"/>
    <property type="match status" value="1"/>
</dbReference>
<dbReference type="SUPFAM" id="SSF52743">
    <property type="entry name" value="Subtilisin-like"/>
    <property type="match status" value="1"/>
</dbReference>
<evidence type="ECO:0000313" key="9">
    <source>
        <dbReference type="EMBL" id="KAG0258393.1"/>
    </source>
</evidence>
<feature type="active site" description="Charge relay system" evidence="5">
    <location>
        <position position="367"/>
    </location>
</feature>
<keyword evidence="7" id="KW-0732">Signal</keyword>
<dbReference type="InterPro" id="IPR015500">
    <property type="entry name" value="Peptidase_S8_subtilisin-rel"/>
</dbReference>
<evidence type="ECO:0000259" key="8">
    <source>
        <dbReference type="Pfam" id="PF00082"/>
    </source>
</evidence>
<dbReference type="InterPro" id="IPR037045">
    <property type="entry name" value="S8pro/Inhibitor_I9_sf"/>
</dbReference>
<name>A0A9P6U3T5_9FUNG</name>
<organism evidence="9 10">
    <name type="scientific">Actinomortierella ambigua</name>
    <dbReference type="NCBI Taxonomy" id="1343610"/>
    <lineage>
        <taxon>Eukaryota</taxon>
        <taxon>Fungi</taxon>
        <taxon>Fungi incertae sedis</taxon>
        <taxon>Mucoromycota</taxon>
        <taxon>Mortierellomycotina</taxon>
        <taxon>Mortierellomycetes</taxon>
        <taxon>Mortierellales</taxon>
        <taxon>Mortierellaceae</taxon>
        <taxon>Actinomortierella</taxon>
    </lineage>
</organism>
<evidence type="ECO:0000256" key="7">
    <source>
        <dbReference type="SAM" id="SignalP"/>
    </source>
</evidence>
<feature type="active site" description="Charge relay system" evidence="5">
    <location>
        <position position="181"/>
    </location>
</feature>
<evidence type="ECO:0000256" key="4">
    <source>
        <dbReference type="ARBA" id="ARBA00022825"/>
    </source>
</evidence>
<dbReference type="InterPro" id="IPR023827">
    <property type="entry name" value="Peptidase_S8_Asp-AS"/>
</dbReference>
<keyword evidence="3 5" id="KW-0378">Hydrolase</keyword>
<reference evidence="9" key="1">
    <citation type="journal article" date="2020" name="Fungal Divers.">
        <title>Resolving the Mortierellaceae phylogeny through synthesis of multi-gene phylogenetics and phylogenomics.</title>
        <authorList>
            <person name="Vandepol N."/>
            <person name="Liber J."/>
            <person name="Desiro A."/>
            <person name="Na H."/>
            <person name="Kennedy M."/>
            <person name="Barry K."/>
            <person name="Grigoriev I.V."/>
            <person name="Miller A.N."/>
            <person name="O'Donnell K."/>
            <person name="Stajich J.E."/>
            <person name="Bonito G."/>
        </authorList>
    </citation>
    <scope>NUCLEOTIDE SEQUENCE</scope>
    <source>
        <strain evidence="9">BC1065</strain>
    </source>
</reference>
<dbReference type="InterPro" id="IPR000209">
    <property type="entry name" value="Peptidase_S8/S53_dom"/>
</dbReference>
<sequence length="421" mass="45201">MKLLGLLAVVAYMAVSSTVDAAGVFIQPKVGTPIPGKYIVMLKQGTAAIDSFETKFNEMSRRNRVPNAPGGGHRRKSAKITERLNELNGFTIVDGEDDLKELLSLDEVDYIEQDATFKAIAGISADTKPAPRNGTWEDLPNWGLLRITQRNRVKSKCINRRCATYKYPEQAGAGITAYVIDSGIQTSHSDFEGRVRLGKNFIEGSPDTDELGHGTWVASILGGRRAGVAKKVSLVDVKVLDEAGYGTISGLVASMNWVRQDARGKRAIVNMSLGTNRTRVVNDAVRALAKANIPIIVAAGNDPYMNSCGYSPAGSPSAFTVAAAHISDTIADFSSVGKCIDIIAPGVDVYGASHNPSELFLSQSGTSASSPLVAGVAAVYMSMDRNLRTTTQVYNKLRRTATRGKISDPLRDIPNLMVYLS</sequence>
<proteinExistence type="inferred from homology"/>
<dbReference type="GO" id="GO:0004252">
    <property type="term" value="F:serine-type endopeptidase activity"/>
    <property type="evidence" value="ECO:0007669"/>
    <property type="project" value="UniProtKB-UniRule"/>
</dbReference>
<keyword evidence="4 5" id="KW-0720">Serine protease</keyword>
<comment type="caution">
    <text evidence="9">The sequence shown here is derived from an EMBL/GenBank/DDBJ whole genome shotgun (WGS) entry which is preliminary data.</text>
</comment>
<evidence type="ECO:0000256" key="3">
    <source>
        <dbReference type="ARBA" id="ARBA00022801"/>
    </source>
</evidence>
<evidence type="ECO:0000256" key="5">
    <source>
        <dbReference type="PROSITE-ProRule" id="PRU01240"/>
    </source>
</evidence>
<dbReference type="EMBL" id="JAAAJB010000326">
    <property type="protein sequence ID" value="KAG0258393.1"/>
    <property type="molecule type" value="Genomic_DNA"/>
</dbReference>
<dbReference type="GO" id="GO:0005615">
    <property type="term" value="C:extracellular space"/>
    <property type="evidence" value="ECO:0007669"/>
    <property type="project" value="TreeGrafter"/>
</dbReference>
<dbReference type="SUPFAM" id="SSF54897">
    <property type="entry name" value="Protease propeptides/inhibitors"/>
    <property type="match status" value="1"/>
</dbReference>
<dbReference type="GO" id="GO:0006508">
    <property type="term" value="P:proteolysis"/>
    <property type="evidence" value="ECO:0007669"/>
    <property type="project" value="UniProtKB-KW"/>
</dbReference>
<dbReference type="InterPro" id="IPR036852">
    <property type="entry name" value="Peptidase_S8/S53_dom_sf"/>
</dbReference>
<dbReference type="InterPro" id="IPR022398">
    <property type="entry name" value="Peptidase_S8_His-AS"/>
</dbReference>
<dbReference type="Gene3D" id="3.40.50.200">
    <property type="entry name" value="Peptidase S8/S53 domain"/>
    <property type="match status" value="1"/>
</dbReference>
<evidence type="ECO:0000256" key="6">
    <source>
        <dbReference type="RuleBase" id="RU003355"/>
    </source>
</evidence>
<comment type="similarity">
    <text evidence="1 5 6">Belongs to the peptidase S8 family.</text>
</comment>
<dbReference type="PROSITE" id="PS00136">
    <property type="entry name" value="SUBTILASE_ASP"/>
    <property type="match status" value="1"/>
</dbReference>
<dbReference type="PANTHER" id="PTHR43806:SF11">
    <property type="entry name" value="CEREVISIN-RELATED"/>
    <property type="match status" value="1"/>
</dbReference>
<feature type="signal peptide" evidence="7">
    <location>
        <begin position="1"/>
        <end position="21"/>
    </location>
</feature>
<accession>A0A9P6U3T5</accession>
<feature type="active site" description="Charge relay system" evidence="5">
    <location>
        <position position="213"/>
    </location>
</feature>
<evidence type="ECO:0000256" key="2">
    <source>
        <dbReference type="ARBA" id="ARBA00022670"/>
    </source>
</evidence>
<gene>
    <name evidence="9" type="ORF">DFQ27_004662</name>
</gene>
<dbReference type="PROSITE" id="PS00137">
    <property type="entry name" value="SUBTILASE_HIS"/>
    <property type="match status" value="1"/>
</dbReference>
<evidence type="ECO:0000256" key="1">
    <source>
        <dbReference type="ARBA" id="ARBA00011073"/>
    </source>
</evidence>
<feature type="domain" description="Peptidase S8/S53" evidence="8">
    <location>
        <begin position="173"/>
        <end position="404"/>
    </location>
</feature>
<dbReference type="FunFam" id="3.40.50.200:FF:000007">
    <property type="entry name" value="Subtilisin-like serine protease"/>
    <property type="match status" value="1"/>
</dbReference>
<protein>
    <recommendedName>
        <fullName evidence="8">Peptidase S8/S53 domain-containing protein</fullName>
    </recommendedName>
</protein>
<keyword evidence="10" id="KW-1185">Reference proteome</keyword>
<dbReference type="InterPro" id="IPR023828">
    <property type="entry name" value="Peptidase_S8_Ser-AS"/>
</dbReference>
<dbReference type="PRINTS" id="PR00723">
    <property type="entry name" value="SUBTILISIN"/>
</dbReference>
<dbReference type="AlphaFoldDB" id="A0A9P6U3T5"/>
<dbReference type="CDD" id="cd04077">
    <property type="entry name" value="Peptidases_S8_PCSK9_ProteinaseK_like"/>
    <property type="match status" value="1"/>
</dbReference>
<dbReference type="Pfam" id="PF00082">
    <property type="entry name" value="Peptidase_S8"/>
    <property type="match status" value="1"/>
</dbReference>
<dbReference type="InterPro" id="IPR034193">
    <property type="entry name" value="PCSK9_ProteinaseK-like"/>
</dbReference>
<dbReference type="Gene3D" id="3.30.70.80">
    <property type="entry name" value="Peptidase S8 propeptide/proteinase inhibitor I9"/>
    <property type="match status" value="1"/>
</dbReference>
<dbReference type="Proteomes" id="UP000807716">
    <property type="component" value="Unassembled WGS sequence"/>
</dbReference>
<dbReference type="InterPro" id="IPR050131">
    <property type="entry name" value="Peptidase_S8_subtilisin-like"/>
</dbReference>
<evidence type="ECO:0000313" key="10">
    <source>
        <dbReference type="Proteomes" id="UP000807716"/>
    </source>
</evidence>
<dbReference type="PROSITE" id="PS00138">
    <property type="entry name" value="SUBTILASE_SER"/>
    <property type="match status" value="1"/>
</dbReference>
<dbReference type="PROSITE" id="PS51892">
    <property type="entry name" value="SUBTILASE"/>
    <property type="match status" value="1"/>
</dbReference>
<feature type="chain" id="PRO_5040489176" description="Peptidase S8/S53 domain-containing protein" evidence="7">
    <location>
        <begin position="22"/>
        <end position="421"/>
    </location>
</feature>
<dbReference type="OrthoDB" id="206201at2759"/>